<dbReference type="InterPro" id="IPR020837">
    <property type="entry name" value="Fibrinogen_CS"/>
</dbReference>
<dbReference type="InterPro" id="IPR014716">
    <property type="entry name" value="Fibrinogen_a/b/g_C_1"/>
</dbReference>
<dbReference type="Proteomes" id="UP000236370">
    <property type="component" value="Unassembled WGS sequence"/>
</dbReference>
<keyword evidence="4" id="KW-0732">Signal</keyword>
<evidence type="ECO:0000256" key="5">
    <source>
        <dbReference type="ARBA" id="ARBA00022737"/>
    </source>
</evidence>
<dbReference type="PROSITE" id="PS00514">
    <property type="entry name" value="FIBRINOGEN_C_1"/>
    <property type="match status" value="1"/>
</dbReference>
<evidence type="ECO:0000313" key="9">
    <source>
        <dbReference type="EMBL" id="PNI76708.1"/>
    </source>
</evidence>
<feature type="domain" description="Fibrinogen C-terminal" evidence="8">
    <location>
        <begin position="183"/>
        <end position="397"/>
    </location>
</feature>
<comment type="subcellular location">
    <subcellularLocation>
        <location evidence="1">Secreted</location>
        <location evidence="1">Extracellular space</location>
        <location evidence="1">Extracellular matrix</location>
    </subcellularLocation>
</comment>
<dbReference type="EMBL" id="NBAG03000221">
    <property type="protein sequence ID" value="PNI76708.1"/>
    <property type="molecule type" value="Genomic_DNA"/>
</dbReference>
<dbReference type="InterPro" id="IPR050991">
    <property type="entry name" value="ECM_Regulatory_Proteins"/>
</dbReference>
<evidence type="ECO:0000256" key="1">
    <source>
        <dbReference type="ARBA" id="ARBA00004498"/>
    </source>
</evidence>
<keyword evidence="3" id="KW-0245">EGF-like domain</keyword>
<accession>A0A2J8NY58</accession>
<dbReference type="SUPFAM" id="SSF49265">
    <property type="entry name" value="Fibronectin type III"/>
    <property type="match status" value="2"/>
</dbReference>
<dbReference type="CDD" id="cd00063">
    <property type="entry name" value="FN3"/>
    <property type="match status" value="2"/>
</dbReference>
<dbReference type="SMART" id="SM00060">
    <property type="entry name" value="FN3"/>
    <property type="match status" value="2"/>
</dbReference>
<dbReference type="PROSITE" id="PS51406">
    <property type="entry name" value="FIBRINOGEN_C_2"/>
    <property type="match status" value="1"/>
</dbReference>
<dbReference type="InterPro" id="IPR003961">
    <property type="entry name" value="FN3_dom"/>
</dbReference>
<dbReference type="CDD" id="cd00087">
    <property type="entry name" value="FReD"/>
    <property type="match status" value="1"/>
</dbReference>
<evidence type="ECO:0000256" key="2">
    <source>
        <dbReference type="ARBA" id="ARBA00022530"/>
    </source>
</evidence>
<keyword evidence="2" id="KW-0964">Secreted</keyword>
<comment type="caution">
    <text evidence="9">The sequence shown here is derived from an EMBL/GenBank/DDBJ whole genome shotgun (WGS) entry which is preliminary data.</text>
</comment>
<name>A0A2J8NY58_PANTR</name>
<keyword evidence="5" id="KW-0677">Repeat</keyword>
<dbReference type="InterPro" id="IPR002181">
    <property type="entry name" value="Fibrinogen_a/b/g_C_dom"/>
</dbReference>
<reference evidence="9 10" key="1">
    <citation type="submission" date="2017-12" db="EMBL/GenBank/DDBJ databases">
        <title>High-resolution comparative analysis of great ape genomes.</title>
        <authorList>
            <person name="Pollen A."/>
            <person name="Hastie A."/>
            <person name="Hormozdiari F."/>
            <person name="Dougherty M."/>
            <person name="Liu R."/>
            <person name="Chaisson M."/>
            <person name="Hoppe E."/>
            <person name="Hill C."/>
            <person name="Pang A."/>
            <person name="Hillier L."/>
            <person name="Baker C."/>
            <person name="Armstrong J."/>
            <person name="Shendure J."/>
            <person name="Paten B."/>
            <person name="Wilson R."/>
            <person name="Chao H."/>
            <person name="Schneider V."/>
            <person name="Ventura M."/>
            <person name="Kronenberg Z."/>
            <person name="Murali S."/>
            <person name="Gordon D."/>
            <person name="Cantsilieris S."/>
            <person name="Munson K."/>
            <person name="Nelson B."/>
            <person name="Raja A."/>
            <person name="Underwood J."/>
            <person name="Diekhans M."/>
            <person name="Fiddes I."/>
            <person name="Haussler D."/>
            <person name="Eichler E."/>
        </authorList>
    </citation>
    <scope>NUCLEOTIDE SEQUENCE [LARGE SCALE GENOMIC DNA]</scope>
    <source>
        <strain evidence="9">Yerkes chimp pedigree #C0471</strain>
    </source>
</reference>
<dbReference type="InterPro" id="IPR036056">
    <property type="entry name" value="Fibrinogen-like_C"/>
</dbReference>
<evidence type="ECO:0000259" key="7">
    <source>
        <dbReference type="PROSITE" id="PS50853"/>
    </source>
</evidence>
<protein>
    <recommendedName>
        <fullName evidence="11">Tenascin XB</fullName>
    </recommendedName>
</protein>
<dbReference type="Pfam" id="PF00041">
    <property type="entry name" value="fn3"/>
    <property type="match status" value="1"/>
</dbReference>
<dbReference type="PANTHER" id="PTHR46708">
    <property type="entry name" value="TENASCIN"/>
    <property type="match status" value="1"/>
</dbReference>
<dbReference type="AlphaFoldDB" id="A0A2J8NY58"/>
<dbReference type="InterPro" id="IPR013783">
    <property type="entry name" value="Ig-like_fold"/>
</dbReference>
<feature type="domain" description="Fibronectin type-III" evidence="7">
    <location>
        <begin position="97"/>
        <end position="187"/>
    </location>
</feature>
<evidence type="ECO:0008006" key="11">
    <source>
        <dbReference type="Google" id="ProtNLM"/>
    </source>
</evidence>
<proteinExistence type="predicted"/>
<keyword evidence="2" id="KW-0272">Extracellular matrix</keyword>
<evidence type="ECO:0000256" key="6">
    <source>
        <dbReference type="ARBA" id="ARBA00023157"/>
    </source>
</evidence>
<evidence type="ECO:0000313" key="10">
    <source>
        <dbReference type="Proteomes" id="UP000236370"/>
    </source>
</evidence>
<dbReference type="Gene3D" id="3.90.215.10">
    <property type="entry name" value="Gamma Fibrinogen, chain A, domain 1"/>
    <property type="match status" value="1"/>
</dbReference>
<dbReference type="FunFam" id="3.90.215.10:FF:000001">
    <property type="entry name" value="Tenascin isoform 1"/>
    <property type="match status" value="1"/>
</dbReference>
<dbReference type="InterPro" id="IPR036116">
    <property type="entry name" value="FN3_sf"/>
</dbReference>
<organism evidence="9 10">
    <name type="scientific">Pan troglodytes</name>
    <name type="common">Chimpanzee</name>
    <dbReference type="NCBI Taxonomy" id="9598"/>
    <lineage>
        <taxon>Eukaryota</taxon>
        <taxon>Metazoa</taxon>
        <taxon>Chordata</taxon>
        <taxon>Craniata</taxon>
        <taxon>Vertebrata</taxon>
        <taxon>Euteleostomi</taxon>
        <taxon>Mammalia</taxon>
        <taxon>Eutheria</taxon>
        <taxon>Euarchontoglires</taxon>
        <taxon>Primates</taxon>
        <taxon>Haplorrhini</taxon>
        <taxon>Catarrhini</taxon>
        <taxon>Hominidae</taxon>
        <taxon>Pan</taxon>
    </lineage>
</organism>
<dbReference type="SMART" id="SM00186">
    <property type="entry name" value="FBG"/>
    <property type="match status" value="1"/>
</dbReference>
<keyword evidence="6" id="KW-1015">Disulfide bond</keyword>
<evidence type="ECO:0000259" key="8">
    <source>
        <dbReference type="PROSITE" id="PS51406"/>
    </source>
</evidence>
<dbReference type="FunFam" id="2.60.40.10:FF:000794">
    <property type="entry name" value="Tenascin-X"/>
    <property type="match status" value="1"/>
</dbReference>
<dbReference type="Gene3D" id="2.60.40.10">
    <property type="entry name" value="Immunoglobulins"/>
    <property type="match status" value="3"/>
</dbReference>
<gene>
    <name evidence="9" type="ORF">CK820_G0006904</name>
</gene>
<dbReference type="PROSITE" id="PS50853">
    <property type="entry name" value="FN3"/>
    <property type="match status" value="1"/>
</dbReference>
<dbReference type="PANTHER" id="PTHR46708:SF3">
    <property type="entry name" value="TENASCIN-X"/>
    <property type="match status" value="1"/>
</dbReference>
<dbReference type="SUPFAM" id="SSF56496">
    <property type="entry name" value="Fibrinogen C-terminal domain-like"/>
    <property type="match status" value="1"/>
</dbReference>
<dbReference type="Pfam" id="PF00147">
    <property type="entry name" value="Fibrinogen_C"/>
    <property type="match status" value="1"/>
</dbReference>
<evidence type="ECO:0000256" key="3">
    <source>
        <dbReference type="ARBA" id="ARBA00022536"/>
    </source>
</evidence>
<evidence type="ECO:0000256" key="4">
    <source>
        <dbReference type="ARBA" id="ARBA00022729"/>
    </source>
</evidence>
<sequence>MVPGTRHSAVLRDLRSGTLYSLTLYGLRGPHKADSIQGTARTLSPGEPQSVQVDGRARTQKLQGLIPGARYEVTVVSVRGFEESEPLTGFLTTVPDGPTQLRALNLTEGFAVLHWKPPQNPVDTYDVQVTAAGAPPLQAETPGSAVDYPLHDLVLHTNYTATVRGLRGPNLTSPATITFTTGGLRIPFPRDCGEEMQNGAGASRTSTIFLNGNRERPLNVFWDMETDGGGWLVFQRHMDEQTDFWRDWEDYAYGFGNISGELWLGNETLHSLTQAGDYSMHVDLRAEDEAVFAQYDSFRVDSAAEYYRLHLEGYDGSTGDSMSYHSGSVFSARDRDPNNLLISCAVSYRGAWWYRNCHYANLNGLYGSTVDHQVRGGEAAQSWGGWGSACLGFSPTV</sequence>